<keyword evidence="2" id="KW-1185">Reference proteome</keyword>
<sequence>MELPRRTVLGAAGLGAAGLVLGTGTTASADATVWTTRAKFDALDNGFNNGNGRKTELNEDRAALGWGEAYILQAYLLMWEAYRDPYYLDKAVDHLDHVLASRDTERGVGDWRGQSLPGWRAYWPYSAGDLILRDAQGRPTMRIRSACAFAESMHVTVSAGTTPGTFKIQTHHDMYGRDNTHDNLTMDPASPNYAVRRINDGFSGAKDQLTAKDLRPTPDAAGEPVPVVDTLHSSYFHSSVHTGQITYPFAWFARIVRTTPKLNASRRYRAKATEYFEAADAAVAIHDEEYLRTAEGAGYYGYLRGVPTNLDGSDLPHNYSTSVARTYLELAMAGRRPWHRQRAAELVRDFVTDLQRKDDGTVSWTYYRSNGLCYNGWTRADDVSDNFPVRGPSRAKEDVSHAHVDVTMAAVAYRARVGIGADDMTRLYKALTQKVMVTAPDGRPTVTQFVDGSGSKAMLAYETMAPTWLGVASFGDTAAAISAAAARMAVNDPAPEVIPIYSTAYLNWAARTGARLR</sequence>
<comment type="caution">
    <text evidence="1">The sequence shown here is derived from an EMBL/GenBank/DDBJ whole genome shotgun (WGS) entry which is preliminary data.</text>
</comment>
<protein>
    <submittedName>
        <fullName evidence="1">Uncharacterized protein</fullName>
    </submittedName>
</protein>
<dbReference type="PROSITE" id="PS51318">
    <property type="entry name" value="TAT"/>
    <property type="match status" value="1"/>
</dbReference>
<accession>A0ABV7YP17</accession>
<dbReference type="RefSeq" id="WP_205118142.1">
    <property type="nucleotide sequence ID" value="NZ_JAFBCM010000001.1"/>
</dbReference>
<dbReference type="Proteomes" id="UP001595699">
    <property type="component" value="Unassembled WGS sequence"/>
</dbReference>
<organism evidence="1 2">
    <name type="scientific">Tenggerimyces flavus</name>
    <dbReference type="NCBI Taxonomy" id="1708749"/>
    <lineage>
        <taxon>Bacteria</taxon>
        <taxon>Bacillati</taxon>
        <taxon>Actinomycetota</taxon>
        <taxon>Actinomycetes</taxon>
        <taxon>Propionibacteriales</taxon>
        <taxon>Nocardioidaceae</taxon>
        <taxon>Tenggerimyces</taxon>
    </lineage>
</organism>
<name>A0ABV7YP17_9ACTN</name>
<evidence type="ECO:0000313" key="1">
    <source>
        <dbReference type="EMBL" id="MFC3766609.1"/>
    </source>
</evidence>
<dbReference type="EMBL" id="JBHRZH010000056">
    <property type="protein sequence ID" value="MFC3766609.1"/>
    <property type="molecule type" value="Genomic_DNA"/>
</dbReference>
<dbReference type="InterPro" id="IPR006311">
    <property type="entry name" value="TAT_signal"/>
</dbReference>
<proteinExistence type="predicted"/>
<evidence type="ECO:0000313" key="2">
    <source>
        <dbReference type="Proteomes" id="UP001595699"/>
    </source>
</evidence>
<gene>
    <name evidence="1" type="ORF">ACFOUW_37675</name>
</gene>
<reference evidence="2" key="1">
    <citation type="journal article" date="2019" name="Int. J. Syst. Evol. Microbiol.">
        <title>The Global Catalogue of Microorganisms (GCM) 10K type strain sequencing project: providing services to taxonomists for standard genome sequencing and annotation.</title>
        <authorList>
            <consortium name="The Broad Institute Genomics Platform"/>
            <consortium name="The Broad Institute Genome Sequencing Center for Infectious Disease"/>
            <person name="Wu L."/>
            <person name="Ma J."/>
        </authorList>
    </citation>
    <scope>NUCLEOTIDE SEQUENCE [LARGE SCALE GENOMIC DNA]</scope>
    <source>
        <strain evidence="2">CGMCC 4.7241</strain>
    </source>
</reference>